<dbReference type="Gene3D" id="2.160.20.80">
    <property type="entry name" value="E3 ubiquitin-protein ligase SopA"/>
    <property type="match status" value="1"/>
</dbReference>
<reference evidence="1 2" key="1">
    <citation type="submission" date="2018-10" db="EMBL/GenBank/DDBJ databases">
        <title>Tessaracoccus antarcticuss sp. nov., isolated from sediment.</title>
        <authorList>
            <person name="Zhou L.Y."/>
            <person name="Du Z.J."/>
        </authorList>
    </citation>
    <scope>NUCLEOTIDE SEQUENCE [LARGE SCALE GENOMIC DNA]</scope>
    <source>
        <strain evidence="1 2">JDX10</strain>
    </source>
</reference>
<dbReference type="SUPFAM" id="SSF141571">
    <property type="entry name" value="Pentapeptide repeat-like"/>
    <property type="match status" value="1"/>
</dbReference>
<keyword evidence="2" id="KW-1185">Reference proteome</keyword>
<sequence>MPAAPSVPSPRIDPLVLENLFDGEPDLLGHGADLDALRFAGIRSERVDLKGSTILGCEFEDVVADEFSVATSRLSETRFARMGVTLLRMARSVLRDVEFDGGRLGAVEAYDLQGKAVHFRGCRLNYLNLRGSKLADVAFTDCQIDELDLGQATAQRVQFAGTRIGILSLHGGTFTDVDLRGAGLEVVNGASSLRGATISPEQLVGLGPQLAEEAGIRVASTALLNQRGAVNQR</sequence>
<dbReference type="RefSeq" id="WP_121899927.1">
    <property type="nucleotide sequence ID" value="NZ_REFW01000001.1"/>
</dbReference>
<evidence type="ECO:0000313" key="2">
    <source>
        <dbReference type="Proteomes" id="UP000275256"/>
    </source>
</evidence>
<organism evidence="1 2">
    <name type="scientific">Tessaracoccus antarcticus</name>
    <dbReference type="NCBI Taxonomy" id="2479848"/>
    <lineage>
        <taxon>Bacteria</taxon>
        <taxon>Bacillati</taxon>
        <taxon>Actinomycetota</taxon>
        <taxon>Actinomycetes</taxon>
        <taxon>Propionibacteriales</taxon>
        <taxon>Propionibacteriaceae</taxon>
        <taxon>Tessaracoccus</taxon>
    </lineage>
</organism>
<dbReference type="Proteomes" id="UP000275256">
    <property type="component" value="Unassembled WGS sequence"/>
</dbReference>
<dbReference type="AlphaFoldDB" id="A0A3M0GJS3"/>
<comment type="caution">
    <text evidence="1">The sequence shown here is derived from an EMBL/GenBank/DDBJ whole genome shotgun (WGS) entry which is preliminary data.</text>
</comment>
<evidence type="ECO:0000313" key="1">
    <source>
        <dbReference type="EMBL" id="RMB61379.1"/>
    </source>
</evidence>
<gene>
    <name evidence="1" type="ORF">EAX62_01595</name>
</gene>
<accession>A0A3M0GJS3</accession>
<name>A0A3M0GJS3_9ACTN</name>
<dbReference type="OrthoDB" id="2579959at2"/>
<proteinExistence type="predicted"/>
<dbReference type="EMBL" id="REFW01000001">
    <property type="protein sequence ID" value="RMB61379.1"/>
    <property type="molecule type" value="Genomic_DNA"/>
</dbReference>
<protein>
    <submittedName>
        <fullName evidence="1">Pentapeptide repeat-containing protein</fullName>
    </submittedName>
</protein>